<dbReference type="PANTHER" id="PTHR32120">
    <property type="entry name" value="SMALL RIBOSOMAL SUBUNIT BIOGENESIS GTPASE RSGA"/>
    <property type="match status" value="1"/>
</dbReference>
<dbReference type="InterPro" id="IPR027417">
    <property type="entry name" value="P-loop_NTPase"/>
</dbReference>
<evidence type="ECO:0000256" key="8">
    <source>
        <dbReference type="ARBA" id="ARBA00022884"/>
    </source>
</evidence>
<dbReference type="Gene3D" id="3.40.50.300">
    <property type="entry name" value="P-loop containing nucleotide triphosphate hydrolases"/>
    <property type="match status" value="1"/>
</dbReference>
<comment type="similarity">
    <text evidence="10">Belongs to the TRAFAC class YlqF/YawG GTPase family. RsgA subfamily.</text>
</comment>
<comment type="subunit">
    <text evidence="10">Monomer. Associates with 30S ribosomal subunit, binds 16S rRNA.</text>
</comment>
<evidence type="ECO:0000256" key="9">
    <source>
        <dbReference type="ARBA" id="ARBA00023134"/>
    </source>
</evidence>
<evidence type="ECO:0000256" key="2">
    <source>
        <dbReference type="ARBA" id="ARBA00022517"/>
    </source>
</evidence>
<dbReference type="PANTHER" id="PTHR32120:SF10">
    <property type="entry name" value="SMALL RIBOSOMAL SUBUNIT BIOGENESIS GTPASE RSGA"/>
    <property type="match status" value="1"/>
</dbReference>
<keyword evidence="4 10" id="KW-0699">rRNA-binding</keyword>
<gene>
    <name evidence="10 13" type="primary">rsgA</name>
    <name evidence="13" type="ORF">RYS15_04685</name>
</gene>
<evidence type="ECO:0000256" key="10">
    <source>
        <dbReference type="HAMAP-Rule" id="MF_01820"/>
    </source>
</evidence>
<feature type="binding site" evidence="10">
    <location>
        <position position="273"/>
    </location>
    <ligand>
        <name>Zn(2+)</name>
        <dbReference type="ChEBI" id="CHEBI:29105"/>
    </ligand>
</feature>
<keyword evidence="14" id="KW-1185">Reference proteome</keyword>
<comment type="subcellular location">
    <subcellularLocation>
        <location evidence="10">Cytoplasm</location>
    </subcellularLocation>
</comment>
<evidence type="ECO:0000256" key="6">
    <source>
        <dbReference type="ARBA" id="ARBA00022801"/>
    </source>
</evidence>
<keyword evidence="6 10" id="KW-0378">Hydrolase</keyword>
<evidence type="ECO:0000313" key="14">
    <source>
        <dbReference type="Proteomes" id="UP001269819"/>
    </source>
</evidence>
<feature type="domain" description="CP-type G" evidence="12">
    <location>
        <begin position="95"/>
        <end position="250"/>
    </location>
</feature>
<comment type="function">
    <text evidence="10">One of several proteins that assist in the late maturation steps of the functional core of the 30S ribosomal subunit. Helps release RbfA from mature subunits. May play a role in the assembly of ribosomal proteins into the subunit. Circularly permuted GTPase that catalyzes slow GTP hydrolysis, GTPase activity is stimulated by the 30S ribosomal subunit.</text>
</comment>
<evidence type="ECO:0000313" key="13">
    <source>
        <dbReference type="EMBL" id="MDV2077964.1"/>
    </source>
</evidence>
<dbReference type="CDD" id="cd01854">
    <property type="entry name" value="YjeQ_EngC"/>
    <property type="match status" value="1"/>
</dbReference>
<keyword evidence="3 10" id="KW-0479">Metal-binding</keyword>
<evidence type="ECO:0000256" key="7">
    <source>
        <dbReference type="ARBA" id="ARBA00022833"/>
    </source>
</evidence>
<dbReference type="EMBL" id="JAWIIJ010000002">
    <property type="protein sequence ID" value="MDV2077964.1"/>
    <property type="molecule type" value="Genomic_DNA"/>
</dbReference>
<dbReference type="NCBIfam" id="TIGR00157">
    <property type="entry name" value="ribosome small subunit-dependent GTPase A"/>
    <property type="match status" value="1"/>
</dbReference>
<protein>
    <recommendedName>
        <fullName evidence="10">Small ribosomal subunit biogenesis GTPase RsgA</fullName>
        <ecNumber evidence="10">3.6.1.-</ecNumber>
    </recommendedName>
</protein>
<comment type="cofactor">
    <cofactor evidence="10">
        <name>Zn(2+)</name>
        <dbReference type="ChEBI" id="CHEBI:29105"/>
    </cofactor>
    <text evidence="10">Binds 1 zinc ion per subunit.</text>
</comment>
<proteinExistence type="inferred from homology"/>
<dbReference type="InterPro" id="IPR004881">
    <property type="entry name" value="Ribosome_biogen_GTPase_RsgA"/>
</dbReference>
<evidence type="ECO:0000256" key="5">
    <source>
        <dbReference type="ARBA" id="ARBA00022741"/>
    </source>
</evidence>
<name>A0ABU3VUM8_9GAMM</name>
<keyword evidence="9 10" id="KW-0342">GTP-binding</keyword>
<dbReference type="EC" id="3.6.1.-" evidence="10"/>
<evidence type="ECO:0000259" key="12">
    <source>
        <dbReference type="PROSITE" id="PS51721"/>
    </source>
</evidence>
<evidence type="ECO:0000256" key="3">
    <source>
        <dbReference type="ARBA" id="ARBA00022723"/>
    </source>
</evidence>
<accession>A0ABU3VUM8</accession>
<reference evidence="13 14" key="1">
    <citation type="submission" date="2023-10" db="EMBL/GenBank/DDBJ databases">
        <title>Characteristics and mechanism of a salt-tolerant marine origin heterotrophic nitrifying- aerobic denitrifying bacteria Marinobacter xestospongiae HN1.</title>
        <authorList>
            <person name="Qi R."/>
        </authorList>
    </citation>
    <scope>NUCLEOTIDE SEQUENCE [LARGE SCALE GENOMIC DNA]</scope>
    <source>
        <strain evidence="13 14">HN1</strain>
    </source>
</reference>
<feature type="binding site" evidence="10">
    <location>
        <begin position="192"/>
        <end position="200"/>
    </location>
    <ligand>
        <name>GTP</name>
        <dbReference type="ChEBI" id="CHEBI:37565"/>
    </ligand>
</feature>
<dbReference type="RefSeq" id="WP_316972818.1">
    <property type="nucleotide sequence ID" value="NZ_JAWIIJ010000002.1"/>
</dbReference>
<dbReference type="SUPFAM" id="SSF52540">
    <property type="entry name" value="P-loop containing nucleoside triphosphate hydrolases"/>
    <property type="match status" value="1"/>
</dbReference>
<evidence type="ECO:0000256" key="1">
    <source>
        <dbReference type="ARBA" id="ARBA00022490"/>
    </source>
</evidence>
<sequence>MTNHTQLANLGWQPFFQQQLCLSEWETTVPARVTERHRSCLQLATGQETFQIPIIPSLPDVTVGDWLLLDSDQRVQRRLDRKTLFKRRAAGPEAREQLIAANVDVALVVCALQGDFNLNRIERYLSLCHEAGAEPVVVLSKADQFQQSEDFRSQVQGLDPLLSVQCLDTREPEQVQALLPWCGAGTTVVMLGSSGAGKSTLTNTLMNAQCQRTGSVRAGDARGRHTTTRRSLLEMPGGALVLDTPGMRELQLTDCAQGVASTFEDIEALAAQCRFPDCQHQQEPGCAVTGAVAAGTLDARRLANYQKLVREQAHNTATLAQRRAQDRQLTRKYRDVQQVRNRQRYGD</sequence>
<dbReference type="InterPro" id="IPR010914">
    <property type="entry name" value="RsgA_GTPase_dom"/>
</dbReference>
<organism evidence="13 14">
    <name type="scientific">Marinobacter xestospongiae</name>
    <dbReference type="NCBI Taxonomy" id="994319"/>
    <lineage>
        <taxon>Bacteria</taxon>
        <taxon>Pseudomonadati</taxon>
        <taxon>Pseudomonadota</taxon>
        <taxon>Gammaproteobacteria</taxon>
        <taxon>Pseudomonadales</taxon>
        <taxon>Marinobacteraceae</taxon>
        <taxon>Marinobacter</taxon>
    </lineage>
</organism>
<evidence type="ECO:0000256" key="4">
    <source>
        <dbReference type="ARBA" id="ARBA00022730"/>
    </source>
</evidence>
<dbReference type="HAMAP" id="MF_01820">
    <property type="entry name" value="GTPase_RsgA"/>
    <property type="match status" value="1"/>
</dbReference>
<dbReference type="Gene3D" id="1.10.40.50">
    <property type="entry name" value="Probable gtpase engc, domain 3"/>
    <property type="match status" value="1"/>
</dbReference>
<dbReference type="InterPro" id="IPR030378">
    <property type="entry name" value="G_CP_dom"/>
</dbReference>
<feature type="binding site" evidence="10">
    <location>
        <position position="286"/>
    </location>
    <ligand>
        <name>Zn(2+)</name>
        <dbReference type="ChEBI" id="CHEBI:29105"/>
    </ligand>
</feature>
<dbReference type="PROSITE" id="PS51721">
    <property type="entry name" value="G_CP"/>
    <property type="match status" value="1"/>
</dbReference>
<feature type="binding site" evidence="10">
    <location>
        <position position="278"/>
    </location>
    <ligand>
        <name>Zn(2+)</name>
        <dbReference type="ChEBI" id="CHEBI:29105"/>
    </ligand>
</feature>
<dbReference type="PROSITE" id="PS50936">
    <property type="entry name" value="ENGC_GTPASE"/>
    <property type="match status" value="1"/>
</dbReference>
<comment type="caution">
    <text evidence="13">The sequence shown here is derived from an EMBL/GenBank/DDBJ whole genome shotgun (WGS) entry which is preliminary data.</text>
</comment>
<evidence type="ECO:0000259" key="11">
    <source>
        <dbReference type="PROSITE" id="PS50936"/>
    </source>
</evidence>
<dbReference type="Pfam" id="PF03193">
    <property type="entry name" value="RsgA_GTPase"/>
    <property type="match status" value="1"/>
</dbReference>
<feature type="binding site" evidence="10">
    <location>
        <position position="280"/>
    </location>
    <ligand>
        <name>Zn(2+)</name>
        <dbReference type="ChEBI" id="CHEBI:29105"/>
    </ligand>
</feature>
<keyword evidence="7 10" id="KW-0862">Zinc</keyword>
<dbReference type="Proteomes" id="UP001269819">
    <property type="component" value="Unassembled WGS sequence"/>
</dbReference>
<keyword evidence="1 10" id="KW-0963">Cytoplasm</keyword>
<keyword evidence="8 10" id="KW-0694">RNA-binding</keyword>
<feature type="domain" description="EngC GTPase" evidence="11">
    <location>
        <begin position="101"/>
        <end position="248"/>
    </location>
</feature>
<feature type="binding site" evidence="10">
    <location>
        <begin position="140"/>
        <end position="143"/>
    </location>
    <ligand>
        <name>GTP</name>
        <dbReference type="ChEBI" id="CHEBI:37565"/>
    </ligand>
</feature>
<keyword evidence="5 10" id="KW-0547">Nucleotide-binding</keyword>
<keyword evidence="2 10" id="KW-0690">Ribosome biogenesis</keyword>